<dbReference type="SUPFAM" id="SSF54637">
    <property type="entry name" value="Thioesterase/thiol ester dehydrase-isomerase"/>
    <property type="match status" value="1"/>
</dbReference>
<dbReference type="AlphaFoldDB" id="A0A563EWF6"/>
<evidence type="ECO:0000313" key="2">
    <source>
        <dbReference type="Proteomes" id="UP000316639"/>
    </source>
</evidence>
<evidence type="ECO:0008006" key="3">
    <source>
        <dbReference type="Google" id="ProtNLM"/>
    </source>
</evidence>
<dbReference type="Proteomes" id="UP000316639">
    <property type="component" value="Unassembled WGS sequence"/>
</dbReference>
<dbReference type="RefSeq" id="WP_146350831.1">
    <property type="nucleotide sequence ID" value="NZ_VOBR01000006.1"/>
</dbReference>
<name>A0A563EWF6_9PSEU</name>
<proteinExistence type="predicted"/>
<protein>
    <recommendedName>
        <fullName evidence="3">Thioesterase family protein</fullName>
    </recommendedName>
</protein>
<dbReference type="Gene3D" id="3.10.129.10">
    <property type="entry name" value="Hotdog Thioesterase"/>
    <property type="match status" value="1"/>
</dbReference>
<dbReference type="InterPro" id="IPR029069">
    <property type="entry name" value="HotDog_dom_sf"/>
</dbReference>
<gene>
    <name evidence="1" type="ORF">FKR81_10625</name>
</gene>
<evidence type="ECO:0000313" key="1">
    <source>
        <dbReference type="EMBL" id="TWP52035.1"/>
    </source>
</evidence>
<sequence>MKIAARFNGPPGSGNGGYVAGLLAQEVDAGDAVSVRLRVPPPLETPLHVHFDGAAAELREGDVVVARAEPADLEFELPKLPSLDEARAAAAAVPPRTEHPFPTCFGCGPDRPPGEAVGALLGQVDDVLWAGVWRPGPLLPHEGGRVAPEVVWAALDCPSAQPVAPDGGPAHVLGTLTARLEHPVALDADHLLLAWALGREGRKAWSASAIVNSDGQVCGVAKAVWISIG</sequence>
<organism evidence="1 2">
    <name type="scientific">Lentzea tibetensis</name>
    <dbReference type="NCBI Taxonomy" id="2591470"/>
    <lineage>
        <taxon>Bacteria</taxon>
        <taxon>Bacillati</taxon>
        <taxon>Actinomycetota</taxon>
        <taxon>Actinomycetes</taxon>
        <taxon>Pseudonocardiales</taxon>
        <taxon>Pseudonocardiaceae</taxon>
        <taxon>Lentzea</taxon>
    </lineage>
</organism>
<dbReference type="OrthoDB" id="5495835at2"/>
<dbReference type="EMBL" id="VOBR01000006">
    <property type="protein sequence ID" value="TWP52035.1"/>
    <property type="molecule type" value="Genomic_DNA"/>
</dbReference>
<comment type="caution">
    <text evidence="1">The sequence shown here is derived from an EMBL/GenBank/DDBJ whole genome shotgun (WGS) entry which is preliminary data.</text>
</comment>
<accession>A0A563EWF6</accession>
<reference evidence="1 2" key="1">
    <citation type="submission" date="2019-07" db="EMBL/GenBank/DDBJ databases">
        <title>Lentzea xizangensis sp. nov., isolated from Qinghai-Tibetan Plateau Soils.</title>
        <authorList>
            <person name="Huang J."/>
        </authorList>
    </citation>
    <scope>NUCLEOTIDE SEQUENCE [LARGE SCALE GENOMIC DNA]</scope>
    <source>
        <strain evidence="1 2">FXJ1.1311</strain>
    </source>
</reference>
<keyword evidence="2" id="KW-1185">Reference proteome</keyword>